<dbReference type="InterPro" id="IPR023614">
    <property type="entry name" value="Porin_dom_sf"/>
</dbReference>
<keyword evidence="5" id="KW-0406">Ion transport</keyword>
<dbReference type="GO" id="GO:0008308">
    <property type="term" value="F:voltage-gated monoatomic anion channel activity"/>
    <property type="evidence" value="ECO:0007669"/>
    <property type="project" value="InterPro"/>
</dbReference>
<keyword evidence="3" id="KW-0472">Membrane</keyword>
<keyword evidence="3" id="KW-0812">Transmembrane</keyword>
<dbReference type="RefSeq" id="XP_009165818.1">
    <property type="nucleotide sequence ID" value="XM_009167554.1"/>
</dbReference>
<evidence type="ECO:0000256" key="1">
    <source>
        <dbReference type="ARBA" id="ARBA00004294"/>
    </source>
</evidence>
<keyword evidence="4" id="KW-1000">Mitochondrion outer membrane</keyword>
<name>A0A074ZTF4_OPIVI</name>
<dbReference type="InterPro" id="IPR027246">
    <property type="entry name" value="Porin_Euk/Tom40"/>
</dbReference>
<keyword evidence="4" id="KW-0496">Mitochondrion</keyword>
<evidence type="ECO:0000313" key="7">
    <source>
        <dbReference type="Proteomes" id="UP000054324"/>
    </source>
</evidence>
<dbReference type="PANTHER" id="PTHR11743">
    <property type="entry name" value="VOLTAGE-DEPENDENT ANION-SELECTIVE CHANNEL"/>
    <property type="match status" value="1"/>
</dbReference>
<dbReference type="GO" id="GO:0046930">
    <property type="term" value="C:pore complex"/>
    <property type="evidence" value="ECO:0007669"/>
    <property type="project" value="UniProtKB-KW"/>
</dbReference>
<dbReference type="CDD" id="cd07306">
    <property type="entry name" value="Porin3_VDAC"/>
    <property type="match status" value="1"/>
</dbReference>
<dbReference type="Pfam" id="PF01459">
    <property type="entry name" value="Porin_3"/>
    <property type="match status" value="1"/>
</dbReference>
<dbReference type="GO" id="GO:0015288">
    <property type="term" value="F:porin activity"/>
    <property type="evidence" value="ECO:0007669"/>
    <property type="project" value="UniProtKB-KW"/>
</dbReference>
<dbReference type="EMBL" id="KL596661">
    <property type="protein sequence ID" value="KER30406.1"/>
    <property type="molecule type" value="Genomic_DNA"/>
</dbReference>
<keyword evidence="5" id="KW-0813">Transport</keyword>
<comment type="similarity">
    <text evidence="2">Belongs to the eukaryotic mitochondrial porin family.</text>
</comment>
<evidence type="ECO:0000256" key="5">
    <source>
        <dbReference type="ARBA" id="ARBA00023114"/>
    </source>
</evidence>
<dbReference type="GeneID" id="20317328"/>
<comment type="subcellular location">
    <subcellularLocation>
        <location evidence="1">Mitochondrion outer membrane</location>
    </subcellularLocation>
</comment>
<proteinExistence type="inferred from homology"/>
<dbReference type="GO" id="GO:0005741">
    <property type="term" value="C:mitochondrial outer membrane"/>
    <property type="evidence" value="ECO:0007669"/>
    <property type="project" value="UniProtKB-SubCell"/>
</dbReference>
<evidence type="ECO:0008006" key="8">
    <source>
        <dbReference type="Google" id="ProtNLM"/>
    </source>
</evidence>
<dbReference type="OrthoDB" id="7827681at2759"/>
<evidence type="ECO:0000313" key="6">
    <source>
        <dbReference type="EMBL" id="KER30406.1"/>
    </source>
</evidence>
<evidence type="ECO:0000256" key="3">
    <source>
        <dbReference type="ARBA" id="ARBA00022452"/>
    </source>
</evidence>
<keyword evidence="5" id="KW-0626">Porin</keyword>
<evidence type="ECO:0000256" key="2">
    <source>
        <dbReference type="ARBA" id="ARBA00007780"/>
    </source>
</evidence>
<accession>A0A074ZTF4</accession>
<reference evidence="6 7" key="1">
    <citation type="submission" date="2013-11" db="EMBL/GenBank/DDBJ databases">
        <title>Opisthorchis viverrini - life in the bile duct.</title>
        <authorList>
            <person name="Young N.D."/>
            <person name="Nagarajan N."/>
            <person name="Lin S.J."/>
            <person name="Korhonen P.K."/>
            <person name="Jex A.R."/>
            <person name="Hall R.S."/>
            <person name="Safavi-Hemami H."/>
            <person name="Kaewkong W."/>
            <person name="Bertrand D."/>
            <person name="Gao S."/>
            <person name="Seet Q."/>
            <person name="Wongkham S."/>
            <person name="Teh B.T."/>
            <person name="Wongkham C."/>
            <person name="Intapan P.M."/>
            <person name="Maleewong W."/>
            <person name="Yang X."/>
            <person name="Hu M."/>
            <person name="Wang Z."/>
            <person name="Hofmann A."/>
            <person name="Sternberg P.W."/>
            <person name="Tan P."/>
            <person name="Wang J."/>
            <person name="Gasser R.B."/>
        </authorList>
    </citation>
    <scope>NUCLEOTIDE SEQUENCE [LARGE SCALE GENOMIC DNA]</scope>
</reference>
<keyword evidence="3" id="KW-1134">Transmembrane beta strand</keyword>
<keyword evidence="7" id="KW-1185">Reference proteome</keyword>
<dbReference type="PANTHER" id="PTHR11743:SF70">
    <property type="entry name" value="GH26960P-RELATED"/>
    <property type="match status" value="1"/>
</dbReference>
<dbReference type="KEGG" id="ovi:T265_03141"/>
<dbReference type="STRING" id="6198.A0A074ZTF4"/>
<dbReference type="AlphaFoldDB" id="A0A074ZTF4"/>
<dbReference type="InterPro" id="IPR001925">
    <property type="entry name" value="Porin_Euk"/>
</dbReference>
<gene>
    <name evidence="6" type="ORF">T265_03141</name>
</gene>
<dbReference type="Gene3D" id="2.40.160.10">
    <property type="entry name" value="Porin"/>
    <property type="match status" value="1"/>
</dbReference>
<dbReference type="Proteomes" id="UP000054324">
    <property type="component" value="Unassembled WGS sequence"/>
</dbReference>
<sequence length="604" mass="68213">MVTSFKDLGKNTRDLFDKHFKFGFLNFEFKTKTANDIAVTCGGQHDSKSQHVAGFLETKLKPAKGISLKTKVDSAWVITSNLEVEKKLHEKLSHDVVATVETESGKKALSMRNKFKHDLVNVTLDMDFKSRYPQLVGAFVVPVPQFKHIVLGAQAVVDTEPFKLTKHVYAVGLKHEDLRVHASLTDHANVDLNIFQKRDDLKLGFRIGWKKDTRETSFGAAAKYKASPDSGLKVKVDQNCVVGLAYRLKLAKTEVSLFDWIPVDSRLCTIRLATSAKESHKREVDRCQFVASAYPPTDCSSDTNKDKFHYVLSAMLQLAKCLDIVVVAGDLSVQLGWLMASETQFIGPRKVRTNRLATERLADPDVRRTYKKNPLKSLSNVPPSDVDSYWDEIATSLHNVWNFACGKTPQGALKHWISDRTAALLKSRRNIPVGTEHNLMRRIIRRQVKKANEMEKAQKTGNTRRLFHLIRTNVSQEPPVSEAIKNRNAVNISNKEERLDRWADYFEQPLSNPKTFPTSIVAVLLRPEVHLPVWFQLSRLTPQTGCQDYCHEGQIPETNPRNLLRPSKSVKISIDVKLTLCTELDGKNLEAGAHKYGIAFNYGD</sequence>
<protein>
    <recommendedName>
        <fullName evidence="8">Eukaryotic porin</fullName>
    </recommendedName>
</protein>
<organism evidence="6 7">
    <name type="scientific">Opisthorchis viverrini</name>
    <name type="common">Southeast Asian liver fluke</name>
    <dbReference type="NCBI Taxonomy" id="6198"/>
    <lineage>
        <taxon>Eukaryota</taxon>
        <taxon>Metazoa</taxon>
        <taxon>Spiralia</taxon>
        <taxon>Lophotrochozoa</taxon>
        <taxon>Platyhelminthes</taxon>
        <taxon>Trematoda</taxon>
        <taxon>Digenea</taxon>
        <taxon>Opisthorchiida</taxon>
        <taxon>Opisthorchiata</taxon>
        <taxon>Opisthorchiidae</taxon>
        <taxon>Opisthorchis</taxon>
    </lineage>
</organism>
<evidence type="ECO:0000256" key="4">
    <source>
        <dbReference type="ARBA" id="ARBA00022787"/>
    </source>
</evidence>
<dbReference type="CTD" id="20317328"/>